<comment type="caution">
    <text evidence="1">The sequence shown here is derived from an EMBL/GenBank/DDBJ whole genome shotgun (WGS) entry which is preliminary data.</text>
</comment>
<gene>
    <name evidence="1" type="ORF">ALEPTO_LOCUS484</name>
</gene>
<dbReference type="AlphaFoldDB" id="A0A9N8YSD3"/>
<sequence>MDVCISGIHKISDLDSYYDYQCEFERRVNEKDEAYRKINQITEKSENNSKHTMMKTFKHLHLDQSIACAED</sequence>
<organism evidence="1 2">
    <name type="scientific">Ambispora leptoticha</name>
    <dbReference type="NCBI Taxonomy" id="144679"/>
    <lineage>
        <taxon>Eukaryota</taxon>
        <taxon>Fungi</taxon>
        <taxon>Fungi incertae sedis</taxon>
        <taxon>Mucoromycota</taxon>
        <taxon>Glomeromycotina</taxon>
        <taxon>Glomeromycetes</taxon>
        <taxon>Archaeosporales</taxon>
        <taxon>Ambisporaceae</taxon>
        <taxon>Ambispora</taxon>
    </lineage>
</organism>
<evidence type="ECO:0000313" key="2">
    <source>
        <dbReference type="Proteomes" id="UP000789508"/>
    </source>
</evidence>
<proteinExistence type="predicted"/>
<dbReference type="EMBL" id="CAJVPS010000031">
    <property type="protein sequence ID" value="CAG8443283.1"/>
    <property type="molecule type" value="Genomic_DNA"/>
</dbReference>
<protein>
    <submittedName>
        <fullName evidence="1">7012_t:CDS:1</fullName>
    </submittedName>
</protein>
<name>A0A9N8YSD3_9GLOM</name>
<evidence type="ECO:0000313" key="1">
    <source>
        <dbReference type="EMBL" id="CAG8443283.1"/>
    </source>
</evidence>
<reference evidence="1" key="1">
    <citation type="submission" date="2021-06" db="EMBL/GenBank/DDBJ databases">
        <authorList>
            <person name="Kallberg Y."/>
            <person name="Tangrot J."/>
            <person name="Rosling A."/>
        </authorList>
    </citation>
    <scope>NUCLEOTIDE SEQUENCE</scope>
    <source>
        <strain evidence="1">FL130A</strain>
    </source>
</reference>
<accession>A0A9N8YSD3</accession>
<keyword evidence="2" id="KW-1185">Reference proteome</keyword>
<dbReference type="Proteomes" id="UP000789508">
    <property type="component" value="Unassembled WGS sequence"/>
</dbReference>